<sequence>MMTAPGSSRAFQDKKMKKFLPVAALALAALGGAYYLTRPPVPLTQNDTQIDPDDESIVEVTLPAELSGPAQIGKRAFDGTCAACHGANASGRIGYGPPLVHKVYEPGHHGDMAFYMAVQNGVRAHHWPFGDMPAQSGLTRADVSDIIAYVREMQRANGID</sequence>
<evidence type="ECO:0000313" key="8">
    <source>
        <dbReference type="EMBL" id="SFC40813.1"/>
    </source>
</evidence>
<keyword evidence="1" id="KW-0813">Transport</keyword>
<dbReference type="InterPro" id="IPR051811">
    <property type="entry name" value="Cytochrome_c550/c551-like"/>
</dbReference>
<proteinExistence type="predicted"/>
<keyword evidence="4" id="KW-0249">Electron transport</keyword>
<accession>A0A1I1J4E2</accession>
<evidence type="ECO:0000256" key="2">
    <source>
        <dbReference type="ARBA" id="ARBA00022617"/>
    </source>
</evidence>
<dbReference type="Proteomes" id="UP000231644">
    <property type="component" value="Unassembled WGS sequence"/>
</dbReference>
<dbReference type="PANTHER" id="PTHR37823">
    <property type="entry name" value="CYTOCHROME C-553-LIKE"/>
    <property type="match status" value="1"/>
</dbReference>
<dbReference type="PANTHER" id="PTHR37823:SF1">
    <property type="entry name" value="CYTOCHROME C-553-LIKE"/>
    <property type="match status" value="1"/>
</dbReference>
<dbReference type="InterPro" id="IPR036909">
    <property type="entry name" value="Cyt_c-like_dom_sf"/>
</dbReference>
<dbReference type="STRING" id="517719.SAMN05421762_0820"/>
<dbReference type="GO" id="GO:0020037">
    <property type="term" value="F:heme binding"/>
    <property type="evidence" value="ECO:0007669"/>
    <property type="project" value="InterPro"/>
</dbReference>
<dbReference type="AlphaFoldDB" id="A0A1I1J4E2"/>
<dbReference type="Gene3D" id="1.10.760.10">
    <property type="entry name" value="Cytochrome c-like domain"/>
    <property type="match status" value="1"/>
</dbReference>
<dbReference type="SUPFAM" id="SSF46626">
    <property type="entry name" value="Cytochrome c"/>
    <property type="match status" value="1"/>
</dbReference>
<evidence type="ECO:0000256" key="3">
    <source>
        <dbReference type="ARBA" id="ARBA00022723"/>
    </source>
</evidence>
<keyword evidence="9" id="KW-1185">Reference proteome</keyword>
<dbReference type="PROSITE" id="PS51007">
    <property type="entry name" value="CYTC"/>
    <property type="match status" value="1"/>
</dbReference>
<keyword evidence="5 6" id="KW-0408">Iron</keyword>
<evidence type="ECO:0000256" key="1">
    <source>
        <dbReference type="ARBA" id="ARBA00022448"/>
    </source>
</evidence>
<evidence type="ECO:0000256" key="4">
    <source>
        <dbReference type="ARBA" id="ARBA00022982"/>
    </source>
</evidence>
<evidence type="ECO:0000313" key="9">
    <source>
        <dbReference type="Proteomes" id="UP000231644"/>
    </source>
</evidence>
<reference evidence="8 9" key="1">
    <citation type="submission" date="2016-10" db="EMBL/GenBank/DDBJ databases">
        <authorList>
            <person name="de Groot N.N."/>
        </authorList>
    </citation>
    <scope>NUCLEOTIDE SEQUENCE [LARGE SCALE GENOMIC DNA]</scope>
    <source>
        <strain evidence="8 9">DSM 29619</strain>
    </source>
</reference>
<dbReference type="GO" id="GO:0009055">
    <property type="term" value="F:electron transfer activity"/>
    <property type="evidence" value="ECO:0007669"/>
    <property type="project" value="InterPro"/>
</dbReference>
<gene>
    <name evidence="8" type="ORF">SAMN05421762_0820</name>
</gene>
<feature type="domain" description="Cytochrome c" evidence="7">
    <location>
        <begin position="68"/>
        <end position="154"/>
    </location>
</feature>
<dbReference type="GO" id="GO:0046872">
    <property type="term" value="F:metal ion binding"/>
    <property type="evidence" value="ECO:0007669"/>
    <property type="project" value="UniProtKB-KW"/>
</dbReference>
<dbReference type="Pfam" id="PF00034">
    <property type="entry name" value="Cytochrom_C"/>
    <property type="match status" value="1"/>
</dbReference>
<dbReference type="RefSeq" id="WP_254771998.1">
    <property type="nucleotide sequence ID" value="NZ_FNZG01000002.1"/>
</dbReference>
<keyword evidence="3 6" id="KW-0479">Metal-binding</keyword>
<evidence type="ECO:0000256" key="5">
    <source>
        <dbReference type="ARBA" id="ARBA00023004"/>
    </source>
</evidence>
<name>A0A1I1J4E2_9RHOB</name>
<evidence type="ECO:0000259" key="7">
    <source>
        <dbReference type="PROSITE" id="PS51007"/>
    </source>
</evidence>
<organism evidence="8 9">
    <name type="scientific">Pseudooceanicola nitratireducens</name>
    <dbReference type="NCBI Taxonomy" id="517719"/>
    <lineage>
        <taxon>Bacteria</taxon>
        <taxon>Pseudomonadati</taxon>
        <taxon>Pseudomonadota</taxon>
        <taxon>Alphaproteobacteria</taxon>
        <taxon>Rhodobacterales</taxon>
        <taxon>Paracoccaceae</taxon>
        <taxon>Pseudooceanicola</taxon>
    </lineage>
</organism>
<dbReference type="EMBL" id="FOLX01000001">
    <property type="protein sequence ID" value="SFC40813.1"/>
    <property type="molecule type" value="Genomic_DNA"/>
</dbReference>
<protein>
    <submittedName>
        <fullName evidence="8">Cytochrome c553</fullName>
    </submittedName>
</protein>
<evidence type="ECO:0000256" key="6">
    <source>
        <dbReference type="PROSITE-ProRule" id="PRU00433"/>
    </source>
</evidence>
<keyword evidence="2 6" id="KW-0349">Heme</keyword>
<dbReference type="InterPro" id="IPR009056">
    <property type="entry name" value="Cyt_c-like_dom"/>
</dbReference>